<accession>S7TCJ6</accession>
<dbReference type="GO" id="GO:0022857">
    <property type="term" value="F:transmembrane transporter activity"/>
    <property type="evidence" value="ECO:0007669"/>
    <property type="project" value="InterPro"/>
</dbReference>
<dbReference type="PANTHER" id="PTHR43370:SF2">
    <property type="entry name" value="ABC TRANSPORTER PERMEASE PROTEIN"/>
    <property type="match status" value="1"/>
</dbReference>
<feature type="transmembrane region" description="Helical" evidence="6">
    <location>
        <begin position="218"/>
        <end position="239"/>
    </location>
</feature>
<sequence length="309" mass="32138">MNPEIFALIVPLLAAAVQSGTPVLFATLGEMITERSGTLNLGVEGMMLVGAFAAFLTCLLTGSAWLGFLAGGLAAALFSCLHGLVTIVFLGNQVVSGLALTILGVGLADTLGTPYIGKKVEGFLKYPLPGLSEIPVLGPILFSQDALVYCSYLLVPLVWFLFARTRLGTALDAAGEYPPAAKAAGLSVAKLRWVGLVMGAFLVGLGGAYLSLAYTHLWTTNLTAGRGWIAVALVIFAFWRPRGAVLGAYLFGGVMAFQLRVQALGTNLPSSLLLMLPYGLTILALVVANLRGARSGAPGALGVNVEPEE</sequence>
<feature type="transmembrane region" description="Helical" evidence="6">
    <location>
        <begin position="246"/>
        <end position="265"/>
    </location>
</feature>
<dbReference type="InterPro" id="IPR001851">
    <property type="entry name" value="ABC_transp_permease"/>
</dbReference>
<feature type="transmembrane region" description="Helical" evidence="6">
    <location>
        <begin position="6"/>
        <end position="29"/>
    </location>
</feature>
<feature type="transmembrane region" description="Helical" evidence="6">
    <location>
        <begin position="136"/>
        <end position="162"/>
    </location>
</feature>
<feature type="transmembrane region" description="Helical" evidence="6">
    <location>
        <begin position="97"/>
        <end position="116"/>
    </location>
</feature>
<dbReference type="PATRIC" id="fig|1121439.3.peg.1231"/>
<proteinExistence type="predicted"/>
<dbReference type="eggNOG" id="COG1079">
    <property type="taxonomic scope" value="Bacteria"/>
</dbReference>
<reference evidence="7 8" key="1">
    <citation type="journal article" date="2013" name="Genome Announc.">
        <title>Draft genome sequences for three mercury-methylating, sulfate-reducing bacteria.</title>
        <authorList>
            <person name="Brown S.D."/>
            <person name="Hurt R.A.Jr."/>
            <person name="Gilmour C.C."/>
            <person name="Elias D.A."/>
        </authorList>
    </citation>
    <scope>NUCLEOTIDE SEQUENCE [LARGE SCALE GENOMIC DNA]</scope>
    <source>
        <strain evidence="7 8">DSM 16529</strain>
    </source>
</reference>
<evidence type="ECO:0000256" key="5">
    <source>
        <dbReference type="ARBA" id="ARBA00023136"/>
    </source>
</evidence>
<keyword evidence="3 6" id="KW-0812">Transmembrane</keyword>
<organism evidence="7 8">
    <name type="scientific">Alkalidesulfovibrio alkalitolerans DSM 16529</name>
    <dbReference type="NCBI Taxonomy" id="1121439"/>
    <lineage>
        <taxon>Bacteria</taxon>
        <taxon>Pseudomonadati</taxon>
        <taxon>Thermodesulfobacteriota</taxon>
        <taxon>Desulfovibrionia</taxon>
        <taxon>Desulfovibrionales</taxon>
        <taxon>Desulfovibrionaceae</taxon>
        <taxon>Alkalidesulfovibrio</taxon>
    </lineage>
</organism>
<dbReference type="Proteomes" id="UP000014975">
    <property type="component" value="Unassembled WGS sequence"/>
</dbReference>
<protein>
    <submittedName>
        <fullName evidence="7">ABC-type transporter, integral membrane subunit</fullName>
    </submittedName>
</protein>
<dbReference type="Pfam" id="PF02653">
    <property type="entry name" value="BPD_transp_2"/>
    <property type="match status" value="1"/>
</dbReference>
<evidence type="ECO:0000313" key="8">
    <source>
        <dbReference type="Proteomes" id="UP000014975"/>
    </source>
</evidence>
<keyword evidence="8" id="KW-1185">Reference proteome</keyword>
<dbReference type="CDD" id="cd06580">
    <property type="entry name" value="TM_PBP1_transp_TpRbsC_like"/>
    <property type="match status" value="1"/>
</dbReference>
<dbReference type="EMBL" id="ATHI01000011">
    <property type="protein sequence ID" value="EPR34371.1"/>
    <property type="molecule type" value="Genomic_DNA"/>
</dbReference>
<feature type="transmembrane region" description="Helical" evidence="6">
    <location>
        <begin position="271"/>
        <end position="290"/>
    </location>
</feature>
<evidence type="ECO:0000313" key="7">
    <source>
        <dbReference type="EMBL" id="EPR34371.1"/>
    </source>
</evidence>
<feature type="transmembrane region" description="Helical" evidence="6">
    <location>
        <begin position="191"/>
        <end position="212"/>
    </location>
</feature>
<dbReference type="PANTHER" id="PTHR43370">
    <property type="entry name" value="SUGAR ABC TRANSPORTER INTEGRAL MEMBRANE PROTEIN-RELATED"/>
    <property type="match status" value="1"/>
</dbReference>
<evidence type="ECO:0000256" key="1">
    <source>
        <dbReference type="ARBA" id="ARBA00004651"/>
    </source>
</evidence>
<evidence type="ECO:0000256" key="3">
    <source>
        <dbReference type="ARBA" id="ARBA00022692"/>
    </source>
</evidence>
<keyword evidence="2" id="KW-1003">Cell membrane</keyword>
<evidence type="ECO:0000256" key="2">
    <source>
        <dbReference type="ARBA" id="ARBA00022475"/>
    </source>
</evidence>
<evidence type="ECO:0000256" key="6">
    <source>
        <dbReference type="SAM" id="Phobius"/>
    </source>
</evidence>
<keyword evidence="5 6" id="KW-0472">Membrane</keyword>
<comment type="subcellular location">
    <subcellularLocation>
        <location evidence="1">Cell membrane</location>
        <topology evidence="1">Multi-pass membrane protein</topology>
    </subcellularLocation>
</comment>
<feature type="transmembrane region" description="Helical" evidence="6">
    <location>
        <begin position="68"/>
        <end position="90"/>
    </location>
</feature>
<comment type="caution">
    <text evidence="7">The sequence shown here is derived from an EMBL/GenBank/DDBJ whole genome shotgun (WGS) entry which is preliminary data.</text>
</comment>
<dbReference type="STRING" id="1121439.dsat_0019"/>
<name>S7TCJ6_9BACT</name>
<evidence type="ECO:0000256" key="4">
    <source>
        <dbReference type="ARBA" id="ARBA00022989"/>
    </source>
</evidence>
<feature type="transmembrane region" description="Helical" evidence="6">
    <location>
        <begin position="41"/>
        <end position="62"/>
    </location>
</feature>
<gene>
    <name evidence="7" type="ORF">dsat_0019</name>
</gene>
<dbReference type="GO" id="GO:0005886">
    <property type="term" value="C:plasma membrane"/>
    <property type="evidence" value="ECO:0007669"/>
    <property type="project" value="UniProtKB-SubCell"/>
</dbReference>
<dbReference type="AlphaFoldDB" id="S7TCJ6"/>
<dbReference type="RefSeq" id="WP_020885425.1">
    <property type="nucleotide sequence ID" value="NZ_ATHI01000011.1"/>
</dbReference>
<keyword evidence="4 6" id="KW-1133">Transmembrane helix</keyword>